<proteinExistence type="predicted"/>
<organism evidence="1 2">
    <name type="scientific">Sphagnum jensenii</name>
    <dbReference type="NCBI Taxonomy" id="128206"/>
    <lineage>
        <taxon>Eukaryota</taxon>
        <taxon>Viridiplantae</taxon>
        <taxon>Streptophyta</taxon>
        <taxon>Embryophyta</taxon>
        <taxon>Bryophyta</taxon>
        <taxon>Sphagnophytina</taxon>
        <taxon>Sphagnopsida</taxon>
        <taxon>Sphagnales</taxon>
        <taxon>Sphagnaceae</taxon>
        <taxon>Sphagnum</taxon>
    </lineage>
</organism>
<name>A0ABP1AYH6_9BRYO</name>
<protein>
    <submittedName>
        <fullName evidence="1">Uncharacterized protein</fullName>
    </submittedName>
</protein>
<dbReference type="Proteomes" id="UP001497522">
    <property type="component" value="Chromosome 17"/>
</dbReference>
<evidence type="ECO:0000313" key="2">
    <source>
        <dbReference type="Proteomes" id="UP001497522"/>
    </source>
</evidence>
<evidence type="ECO:0000313" key="1">
    <source>
        <dbReference type="EMBL" id="CAK9867537.1"/>
    </source>
</evidence>
<gene>
    <name evidence="1" type="ORF">CSSPJE1EN2_LOCUS10532</name>
</gene>
<keyword evidence="2" id="KW-1185">Reference proteome</keyword>
<sequence length="68" mass="7153">MESRSSSAMATDIVDIRSPRRCISRKDGVCSADKPGAAAGAVPQPRVARRGPCQAYRLGAATATRPRP</sequence>
<reference evidence="1" key="1">
    <citation type="submission" date="2024-03" db="EMBL/GenBank/DDBJ databases">
        <authorList>
            <consortium name="ELIXIR-Norway"/>
            <consortium name="Elixir Norway"/>
        </authorList>
    </citation>
    <scope>NUCLEOTIDE SEQUENCE</scope>
</reference>
<accession>A0ABP1AYH6</accession>
<dbReference type="EMBL" id="OZ023718">
    <property type="protein sequence ID" value="CAK9867537.1"/>
    <property type="molecule type" value="Genomic_DNA"/>
</dbReference>